<comment type="similarity">
    <text evidence="1">Belongs to the PPR family. P subfamily.</text>
</comment>
<keyword evidence="2" id="KW-0677">Repeat</keyword>
<dbReference type="Pfam" id="PF01535">
    <property type="entry name" value="PPR"/>
    <property type="match status" value="1"/>
</dbReference>
<feature type="repeat" description="PPR" evidence="3">
    <location>
        <begin position="162"/>
        <end position="196"/>
    </location>
</feature>
<organism evidence="5 6">
    <name type="scientific">Brassica cretica</name>
    <name type="common">Mustard</name>
    <dbReference type="NCBI Taxonomy" id="69181"/>
    <lineage>
        <taxon>Eukaryota</taxon>
        <taxon>Viridiplantae</taxon>
        <taxon>Streptophyta</taxon>
        <taxon>Embryophyta</taxon>
        <taxon>Tracheophyta</taxon>
        <taxon>Spermatophyta</taxon>
        <taxon>Magnoliopsida</taxon>
        <taxon>eudicotyledons</taxon>
        <taxon>Gunneridae</taxon>
        <taxon>Pentapetalae</taxon>
        <taxon>rosids</taxon>
        <taxon>malvids</taxon>
        <taxon>Brassicales</taxon>
        <taxon>Brassicaceae</taxon>
        <taxon>Brassiceae</taxon>
        <taxon>Brassica</taxon>
    </lineage>
</organism>
<evidence type="ECO:0000256" key="2">
    <source>
        <dbReference type="ARBA" id="ARBA00022737"/>
    </source>
</evidence>
<dbReference type="AlphaFoldDB" id="A0A8S9P3V6"/>
<feature type="repeat" description="PPR" evidence="3">
    <location>
        <begin position="197"/>
        <end position="231"/>
    </location>
</feature>
<evidence type="ECO:0008006" key="7">
    <source>
        <dbReference type="Google" id="ProtNLM"/>
    </source>
</evidence>
<dbReference type="Pfam" id="PF12854">
    <property type="entry name" value="PPR_1"/>
    <property type="match status" value="2"/>
</dbReference>
<feature type="repeat" description="PPR" evidence="3">
    <location>
        <begin position="266"/>
        <end position="300"/>
    </location>
</feature>
<feature type="repeat" description="PPR" evidence="3">
    <location>
        <begin position="127"/>
        <end position="161"/>
    </location>
</feature>
<dbReference type="InterPro" id="IPR002885">
    <property type="entry name" value="PPR_rpt"/>
</dbReference>
<accession>A0A8S9P3V6</accession>
<feature type="repeat" description="PPR" evidence="3">
    <location>
        <begin position="91"/>
        <end position="121"/>
    </location>
</feature>
<dbReference type="GO" id="GO:0003729">
    <property type="term" value="F:mRNA binding"/>
    <property type="evidence" value="ECO:0007669"/>
    <property type="project" value="TreeGrafter"/>
</dbReference>
<sequence>MVDEMGKLYTEMLEEGEVSPNVYTYNKMVFGYCKVGNVVMAKGYACKIVGAGLEPDFFTDTSLIMGYCRSKDLDSAFKVFEEMALKGFKRNEVAYTPLIHGLCVARRVDEAMELFAKMKNDDNCYPRVRTYTVLINALCGSKRKSEALVLLKEMSERGITPNIHMYTVLISSSCSERKFEEARELLGDMVEKGLVSSVVTYNALINGYCERGMMEDALDVVELMESRNVSPNTRTYNELIHGFCKKNVHKAMGVFHKMLERRVAPSVVTYNSLIDGQCRSGNFDSAYRLLSLMKGRGLVPDQWTYHDVASSLQGRSPDVLLRFSAHTHNTPDGRIRPKQHPTPSPLNHHQTQLAQVPVFKTNGPVDTPYPRLVPVLPRSRSKNCSQLLPLGSLRTPDLSVYSYASLLVNNGKMSKDESFKLRVECYNALLNSLARMEWLMKWGSFIRRCWRRVRFLRTFTLITRWFWVLQGGECGDGEGDLDSAFKVFEVMALKGFKRNEVAYTHLIHGLCVARRVDEAMELFAKMKDDDNCYPAVRTYTVLINALCGSKRKSEALVLLKEMSERGITPNIHTYTVLISS</sequence>
<reference evidence="5" key="1">
    <citation type="submission" date="2019-12" db="EMBL/GenBank/DDBJ databases">
        <title>Genome sequencing and annotation of Brassica cretica.</title>
        <authorList>
            <person name="Studholme D.J."/>
            <person name="Sarris P."/>
        </authorList>
    </citation>
    <scope>NUCLEOTIDE SEQUENCE</scope>
    <source>
        <strain evidence="5">PFS-109/04</strain>
        <tissue evidence="5">Leaf</tissue>
    </source>
</reference>
<name>A0A8S9P3V6_BRACR</name>
<dbReference type="Pfam" id="PF13041">
    <property type="entry name" value="PPR_2"/>
    <property type="match status" value="4"/>
</dbReference>
<evidence type="ECO:0000256" key="3">
    <source>
        <dbReference type="PROSITE-ProRule" id="PRU00708"/>
    </source>
</evidence>
<gene>
    <name evidence="5" type="ORF">F2Q69_00004666</name>
</gene>
<dbReference type="EMBL" id="QGKX02001521">
    <property type="protein sequence ID" value="KAF3511828.1"/>
    <property type="molecule type" value="Genomic_DNA"/>
</dbReference>
<feature type="repeat" description="PPR" evidence="3">
    <location>
        <begin position="56"/>
        <end position="90"/>
    </location>
</feature>
<protein>
    <recommendedName>
        <fullName evidence="7">Pentacotripeptide-repeat region of PRORP domain-containing protein</fullName>
    </recommendedName>
</protein>
<dbReference type="Gene3D" id="1.25.40.10">
    <property type="entry name" value="Tetratricopeptide repeat domain"/>
    <property type="match status" value="4"/>
</dbReference>
<feature type="repeat" description="PPR" evidence="3">
    <location>
        <begin position="535"/>
        <end position="569"/>
    </location>
</feature>
<evidence type="ECO:0000256" key="4">
    <source>
        <dbReference type="SAM" id="MobiDB-lite"/>
    </source>
</evidence>
<dbReference type="NCBIfam" id="TIGR00756">
    <property type="entry name" value="PPR"/>
    <property type="match status" value="10"/>
</dbReference>
<dbReference type="PANTHER" id="PTHR47938:SF35">
    <property type="entry name" value="PENTATRICOPEPTIDE REPEAT-CONTAINING PROTEIN 4, MITOCHONDRIAL-RELATED"/>
    <property type="match status" value="1"/>
</dbReference>
<evidence type="ECO:0000256" key="1">
    <source>
        <dbReference type="ARBA" id="ARBA00007626"/>
    </source>
</evidence>
<feature type="region of interest" description="Disordered" evidence="4">
    <location>
        <begin position="327"/>
        <end position="348"/>
    </location>
</feature>
<dbReference type="SUPFAM" id="SSF81901">
    <property type="entry name" value="HCP-like"/>
    <property type="match status" value="1"/>
</dbReference>
<evidence type="ECO:0000313" key="5">
    <source>
        <dbReference type="EMBL" id="KAF3511828.1"/>
    </source>
</evidence>
<proteinExistence type="inferred from homology"/>
<dbReference type="PANTHER" id="PTHR47938">
    <property type="entry name" value="RESPIRATORY COMPLEX I CHAPERONE (CIA84), PUTATIVE (AFU_ORTHOLOGUE AFUA_2G06020)-RELATED"/>
    <property type="match status" value="1"/>
</dbReference>
<feature type="repeat" description="PPR" evidence="3">
    <location>
        <begin position="232"/>
        <end position="265"/>
    </location>
</feature>
<evidence type="ECO:0000313" key="6">
    <source>
        <dbReference type="Proteomes" id="UP000712600"/>
    </source>
</evidence>
<dbReference type="InterPro" id="IPR011990">
    <property type="entry name" value="TPR-like_helical_dom_sf"/>
</dbReference>
<dbReference type="Proteomes" id="UP000712600">
    <property type="component" value="Unassembled WGS sequence"/>
</dbReference>
<feature type="repeat" description="PPR" evidence="3">
    <location>
        <begin position="499"/>
        <end position="529"/>
    </location>
</feature>
<comment type="caution">
    <text evidence="5">The sequence shown here is derived from an EMBL/GenBank/DDBJ whole genome shotgun (WGS) entry which is preliminary data.</text>
</comment>
<dbReference type="PROSITE" id="PS51375">
    <property type="entry name" value="PPR"/>
    <property type="match status" value="10"/>
</dbReference>
<feature type="repeat" description="PPR" evidence="3">
    <location>
        <begin position="21"/>
        <end position="55"/>
    </location>
</feature>